<proteinExistence type="predicted"/>
<dbReference type="Pfam" id="PF13289">
    <property type="entry name" value="SIR2_2"/>
    <property type="match status" value="1"/>
</dbReference>
<evidence type="ECO:0000313" key="2">
    <source>
        <dbReference type="Proteomes" id="UP000018433"/>
    </source>
</evidence>
<accession>A0ABP2U865</accession>
<dbReference type="RefSeq" id="WP_004943269.1">
    <property type="nucleotide sequence ID" value="NZ_KB849643.1"/>
</dbReference>
<dbReference type="EMBL" id="APPV01000006">
    <property type="protein sequence ID" value="ENV60951.1"/>
    <property type="molecule type" value="Genomic_DNA"/>
</dbReference>
<sequence>MKHLKDVLKKIETDNTALLESILQLMQTGNGLLFVGAGFSSQAININNTEFKLAKSLSHEICKLGKFDQSDALDYATDYFLENNSKEKLIDFIRTEFSVKEIQESHKKICEFDWLRVYTTNYDEVIETAYKFHGKDIQAVDIEMKADRYLQRKNLCIHLNGHISNLNNQTLENSFKLSMSSYLDPNSFLKSDWGYIFQKDIERSSVLLFIGYSLYDLDIQRVLKTQSEDIKNKTYFIVHEEIGREEEYKLKKFGTVLKIGIDGFYNFIKNKNIVKNNDDIDFFCLKKINYNHILTNKKPKDSDIEKLLINGYLDEDFISSINNQDNFYLIKRQVINKIESLIKNNEPIFISSKLGNGKTCLLKTLSYELTTSYGYECYELIDKDKKIYSEVDYILKTRSKEVKCCILIDNYATHDEIVKYISINKNNDTKLILFDRTSKHENSEFYNFGYHIVIDKLNETEIKRFVSIFNHLGAWGKKSAFSENRKISYFKEDLQAELSMILLELLKSPNIKEKINNDINKLKHKDDSDHINIILICLLQSLNITPSQSFICKMSDSDKIYDPNFTQSEEFKNVFGDYKHIKNSVLYNYILKNHFPSTEVTKSLLKIIKNLKDLRESWDFDERELYKALIRFSFIERILSESVKIETLRNYYEELKYQIPGLKNDPQFWLQYAMCYIAYQNYPKAHQLLDTAYGLAQESYKTHKIDNQKARLLLLEIHDNNDPNLNFEKYREACTLILNQPPNDFKIRRIYDLYEISNKYYYSFSKNQKLKINPIILKIINDLDEIKSINYKKDQIINKFSQLRID</sequence>
<gene>
    <name evidence="1" type="ORF">F950_00195</name>
</gene>
<keyword evidence="2" id="KW-1185">Reference proteome</keyword>
<reference evidence="1 2" key="1">
    <citation type="submission" date="2013-02" db="EMBL/GenBank/DDBJ databases">
        <title>The Genome Sequence of Acinetobacter soli NIPH 2899.</title>
        <authorList>
            <consortium name="The Broad Institute Genome Sequencing Platform"/>
            <consortium name="The Broad Institute Genome Sequencing Center for Infectious Disease"/>
            <person name="Cerqueira G."/>
            <person name="Feldgarden M."/>
            <person name="Courvalin P."/>
            <person name="Perichon B."/>
            <person name="Grillot-Courvalin C."/>
            <person name="Clermont D."/>
            <person name="Rocha E."/>
            <person name="Yoon E.-J."/>
            <person name="Nemec A."/>
            <person name="Walker B."/>
            <person name="Young S.K."/>
            <person name="Zeng Q."/>
            <person name="Gargeya S."/>
            <person name="Fitzgerald M."/>
            <person name="Haas B."/>
            <person name="Abouelleil A."/>
            <person name="Alvarado L."/>
            <person name="Arachchi H.M."/>
            <person name="Berlin A.M."/>
            <person name="Chapman S.B."/>
            <person name="Dewar J."/>
            <person name="Goldberg J."/>
            <person name="Griggs A."/>
            <person name="Gujja S."/>
            <person name="Hansen M."/>
            <person name="Howarth C."/>
            <person name="Imamovic A."/>
            <person name="Larimer J."/>
            <person name="McCowan C."/>
            <person name="Murphy C."/>
            <person name="Neiman D."/>
            <person name="Pearson M."/>
            <person name="Priest M."/>
            <person name="Roberts A."/>
            <person name="Saif S."/>
            <person name="Shea T."/>
            <person name="Sisk P."/>
            <person name="Sykes S."/>
            <person name="Wortman J."/>
            <person name="Nusbaum C."/>
            <person name="Birren B."/>
        </authorList>
    </citation>
    <scope>NUCLEOTIDE SEQUENCE [LARGE SCALE GENOMIC DNA]</scope>
    <source>
        <strain evidence="1 2">NIPH 2899</strain>
    </source>
</reference>
<evidence type="ECO:0000313" key="1">
    <source>
        <dbReference type="EMBL" id="ENV60951.1"/>
    </source>
</evidence>
<protein>
    <recommendedName>
        <fullName evidence="3">SIR2-like domain-containing protein</fullName>
    </recommendedName>
</protein>
<name>A0ABP2U865_9GAMM</name>
<evidence type="ECO:0008006" key="3">
    <source>
        <dbReference type="Google" id="ProtNLM"/>
    </source>
</evidence>
<dbReference type="Proteomes" id="UP000018433">
    <property type="component" value="Unassembled WGS sequence"/>
</dbReference>
<comment type="caution">
    <text evidence="1">The sequence shown here is derived from an EMBL/GenBank/DDBJ whole genome shotgun (WGS) entry which is preliminary data.</text>
</comment>
<organism evidence="1 2">
    <name type="scientific">Acinetobacter soli NIPH 2899</name>
    <dbReference type="NCBI Taxonomy" id="1217677"/>
    <lineage>
        <taxon>Bacteria</taxon>
        <taxon>Pseudomonadati</taxon>
        <taxon>Pseudomonadota</taxon>
        <taxon>Gammaproteobacteria</taxon>
        <taxon>Moraxellales</taxon>
        <taxon>Moraxellaceae</taxon>
        <taxon>Acinetobacter</taxon>
    </lineage>
</organism>